<dbReference type="EMBL" id="CAUYUJ010019248">
    <property type="protein sequence ID" value="CAK0889662.1"/>
    <property type="molecule type" value="Genomic_DNA"/>
</dbReference>
<accession>A0ABN9WWN6</accession>
<feature type="region of interest" description="Disordered" evidence="1">
    <location>
        <begin position="190"/>
        <end position="210"/>
    </location>
</feature>
<proteinExistence type="predicted"/>
<name>A0ABN9WWN6_9DINO</name>
<evidence type="ECO:0000313" key="3">
    <source>
        <dbReference type="Proteomes" id="UP001189429"/>
    </source>
</evidence>
<feature type="non-terminal residue" evidence="2">
    <location>
        <position position="1"/>
    </location>
</feature>
<evidence type="ECO:0000256" key="1">
    <source>
        <dbReference type="SAM" id="MobiDB-lite"/>
    </source>
</evidence>
<feature type="non-terminal residue" evidence="2">
    <location>
        <position position="271"/>
    </location>
</feature>
<organism evidence="2 3">
    <name type="scientific">Prorocentrum cordatum</name>
    <dbReference type="NCBI Taxonomy" id="2364126"/>
    <lineage>
        <taxon>Eukaryota</taxon>
        <taxon>Sar</taxon>
        <taxon>Alveolata</taxon>
        <taxon>Dinophyceae</taxon>
        <taxon>Prorocentrales</taxon>
        <taxon>Prorocentraceae</taxon>
        <taxon>Prorocentrum</taxon>
    </lineage>
</organism>
<keyword evidence="3" id="KW-1185">Reference proteome</keyword>
<protein>
    <recommendedName>
        <fullName evidence="4">Reverse transcriptase domain-containing protein</fullName>
    </recommendedName>
</protein>
<reference evidence="2" key="1">
    <citation type="submission" date="2023-10" db="EMBL/GenBank/DDBJ databases">
        <authorList>
            <person name="Chen Y."/>
            <person name="Shah S."/>
            <person name="Dougan E. K."/>
            <person name="Thang M."/>
            <person name="Chan C."/>
        </authorList>
    </citation>
    <scope>NUCLEOTIDE SEQUENCE [LARGE SCALE GENOMIC DNA]</scope>
</reference>
<gene>
    <name evidence="2" type="ORF">PCOR1329_LOCUS70138</name>
</gene>
<evidence type="ECO:0000313" key="2">
    <source>
        <dbReference type="EMBL" id="CAK0889662.1"/>
    </source>
</evidence>
<dbReference type="Proteomes" id="UP001189429">
    <property type="component" value="Unassembled WGS sequence"/>
</dbReference>
<comment type="caution">
    <text evidence="2">The sequence shown here is derived from an EMBL/GenBank/DDBJ whole genome shotgun (WGS) entry which is preliminary data.</text>
</comment>
<evidence type="ECO:0008006" key="4">
    <source>
        <dbReference type="Google" id="ProtNLM"/>
    </source>
</evidence>
<sequence length="271" mass="30784">DEIEEAKKLEIKRLEDFGAFQVAPTEASKGKRVIATKWHLTWKAEEKITRARFVVREFAKFAKRFDVFAPASTATTSKVMNFIAMQLFLLTFCFDFSSAFFNAPENEECSVHPPAEWIKKEVEEGRKPTASEEFRQELHHINMVKTSGPVKHGEEYVHLKRFRTCTRDEVAFRSDPRHVTSARKALGMENRGSQPTLGVKANKKSSEDRVESDGKEVTIFRSCAGSLLHEPLDRSDVQHEIGELTAMRSKPTVFDMKALKRLARHVAGAGE</sequence>